<evidence type="ECO:0000259" key="2">
    <source>
        <dbReference type="Pfam" id="PF01548"/>
    </source>
</evidence>
<dbReference type="AlphaFoldDB" id="A0A2K2U5E6"/>
<gene>
    <name evidence="4" type="ORF">C2L80_05895</name>
</gene>
<evidence type="ECO:0000259" key="3">
    <source>
        <dbReference type="Pfam" id="PF02371"/>
    </source>
</evidence>
<dbReference type="Proteomes" id="UP000236488">
    <property type="component" value="Unassembled WGS sequence"/>
</dbReference>
<proteinExistence type="predicted"/>
<dbReference type="RefSeq" id="WP_103262845.1">
    <property type="nucleotide sequence ID" value="NZ_PPEL01000025.1"/>
</dbReference>
<dbReference type="PANTHER" id="PTHR33055:SF3">
    <property type="entry name" value="PUTATIVE TRANSPOSASE FOR IS117-RELATED"/>
    <property type="match status" value="1"/>
</dbReference>
<keyword evidence="1" id="KW-0175">Coiled coil</keyword>
<dbReference type="Pfam" id="PF01548">
    <property type="entry name" value="DEDD_Tnp_IS110"/>
    <property type="match status" value="1"/>
</dbReference>
<comment type="caution">
    <text evidence="4">The sequence shown here is derived from an EMBL/GenBank/DDBJ whole genome shotgun (WGS) entry which is preliminary data.</text>
</comment>
<dbReference type="GO" id="GO:0003677">
    <property type="term" value="F:DNA binding"/>
    <property type="evidence" value="ECO:0007669"/>
    <property type="project" value="InterPro"/>
</dbReference>
<evidence type="ECO:0000256" key="1">
    <source>
        <dbReference type="SAM" id="Coils"/>
    </source>
</evidence>
<dbReference type="NCBIfam" id="NF033542">
    <property type="entry name" value="transpos_IS110"/>
    <property type="match status" value="1"/>
</dbReference>
<dbReference type="InterPro" id="IPR002525">
    <property type="entry name" value="Transp_IS110-like_N"/>
</dbReference>
<dbReference type="InterPro" id="IPR047650">
    <property type="entry name" value="Transpos_IS110"/>
</dbReference>
<dbReference type="Pfam" id="PF02371">
    <property type="entry name" value="Transposase_20"/>
    <property type="match status" value="1"/>
</dbReference>
<protein>
    <submittedName>
        <fullName evidence="4">IS110 family transposase</fullName>
    </submittedName>
</protein>
<keyword evidence="5" id="KW-1185">Reference proteome</keyword>
<reference evidence="4 5" key="1">
    <citation type="journal article" date="2018" name="Int. J. Syst. Evol. Microbiol.">
        <title>Rubneribacter badeniensis gen. nov., sp. nov. and Enteroscipio rubneri gen. nov., sp. nov., new members of the Eggerthellaceae isolated from human faeces.</title>
        <authorList>
            <person name="Danylec N."/>
            <person name="Gobl A."/>
            <person name="Stoll D.A."/>
            <person name="Hetzer B."/>
            <person name="Kulling S.E."/>
            <person name="Huch M."/>
        </authorList>
    </citation>
    <scope>NUCLEOTIDE SEQUENCE [LARGE SCALE GENOMIC DNA]</scope>
    <source>
        <strain evidence="4 5">ResAG-85</strain>
    </source>
</reference>
<dbReference type="GO" id="GO:0006313">
    <property type="term" value="P:DNA transposition"/>
    <property type="evidence" value="ECO:0007669"/>
    <property type="project" value="InterPro"/>
</dbReference>
<feature type="domain" description="Transposase IS110-like N-terminal" evidence="2">
    <location>
        <begin position="7"/>
        <end position="149"/>
    </location>
</feature>
<feature type="domain" description="Transposase IS116/IS110/IS902 C-terminal" evidence="3">
    <location>
        <begin position="226"/>
        <end position="304"/>
    </location>
</feature>
<dbReference type="GO" id="GO:0004803">
    <property type="term" value="F:transposase activity"/>
    <property type="evidence" value="ECO:0007669"/>
    <property type="project" value="InterPro"/>
</dbReference>
<feature type="coiled-coil region" evidence="1">
    <location>
        <begin position="123"/>
        <end position="150"/>
    </location>
</feature>
<accession>A0A2K2U5E6</accession>
<evidence type="ECO:0000313" key="4">
    <source>
        <dbReference type="EMBL" id="PNV65546.1"/>
    </source>
</evidence>
<dbReference type="InterPro" id="IPR003346">
    <property type="entry name" value="Transposase_20"/>
</dbReference>
<dbReference type="PANTHER" id="PTHR33055">
    <property type="entry name" value="TRANSPOSASE FOR INSERTION SEQUENCE ELEMENT IS1111A"/>
    <property type="match status" value="1"/>
</dbReference>
<name>A0A2K2U5E6_9ACTN</name>
<evidence type="ECO:0000313" key="5">
    <source>
        <dbReference type="Proteomes" id="UP000236488"/>
    </source>
</evidence>
<dbReference type="EMBL" id="PPEL01000025">
    <property type="protein sequence ID" value="PNV65546.1"/>
    <property type="molecule type" value="Genomic_DNA"/>
</dbReference>
<organism evidence="4 5">
    <name type="scientific">Rubneribacter badeniensis</name>
    <dbReference type="NCBI Taxonomy" id="2070688"/>
    <lineage>
        <taxon>Bacteria</taxon>
        <taxon>Bacillati</taxon>
        <taxon>Actinomycetota</taxon>
        <taxon>Coriobacteriia</taxon>
        <taxon>Eggerthellales</taxon>
        <taxon>Eggerthellaceae</taxon>
        <taxon>Rubneribacter</taxon>
    </lineage>
</organism>
<sequence>MNHVTSIGLDVHARSVTAAAFNVMTGEIATKKFSNSPAEIAEWILSFESPKAVYESGVTGFHLAKALRSLGVDCVVGAVSRMQKPAKNKRVKNDKADAEMLARLLATRNITEVFVPDDETEAMRNITRALEDAREDLVRAKQRLSKFLLTHGHVFDEKNDSGARKGNWTRDHWAWLRKIDLPRMAAQETLDYYVSEVRHFEGQKKMLEKLIEGHAQKERWQMRVACLMCLKGIDMMTAVSLVAEASVFSRFAHASDFASWLGLTPSERSSGEPEAKGGITKAGNSHARKLLVEASWHYMNCLPSRKRHRWSEKVPLAIENHAARGVERLIGRRRHLHQCKKKPCVANCATARELACWVWAIGRMAEGTLG</sequence>